<dbReference type="InterPro" id="IPR013766">
    <property type="entry name" value="Thioredoxin_domain"/>
</dbReference>
<dbReference type="PANTHER" id="PTHR15337:SF11">
    <property type="entry name" value="THIOREDOXIN DOMAIN-CONTAINING PROTEIN"/>
    <property type="match status" value="1"/>
</dbReference>
<feature type="chain" id="PRO_5021983433" evidence="2">
    <location>
        <begin position="21"/>
        <end position="146"/>
    </location>
</feature>
<dbReference type="InterPro" id="IPR036249">
    <property type="entry name" value="Thioredoxin-like_sf"/>
</dbReference>
<dbReference type="OrthoDB" id="9811036at2"/>
<dbReference type="PANTHER" id="PTHR15337">
    <property type="entry name" value="ANTERIOR GRADIENT PROTEIN-RELATED"/>
    <property type="match status" value="1"/>
</dbReference>
<dbReference type="RefSeq" id="WP_144230378.1">
    <property type="nucleotide sequence ID" value="NZ_CBCRVV010000029.1"/>
</dbReference>
<evidence type="ECO:0000256" key="2">
    <source>
        <dbReference type="SAM" id="SignalP"/>
    </source>
</evidence>
<sequence>MKRILISLFFAALTLGSLNAADAKWLTNYDAAVKQAAAQKKPLLIDFTGSDWCGWCIRLDKEVFSQPEFVDYASKNLVLLKLDFPREKELPAAQKAQNEKLAKKYEVQGYPTIVVLDATGKQVGELGYEKGGPTKWIASLEKVTKK</sequence>
<dbReference type="PROSITE" id="PS51352">
    <property type="entry name" value="THIOREDOXIN_2"/>
    <property type="match status" value="1"/>
</dbReference>
<dbReference type="InterPro" id="IPR051099">
    <property type="entry name" value="AGR/TXD"/>
</dbReference>
<proteinExistence type="predicted"/>
<organism evidence="4 5">
    <name type="scientific">Rariglobus hedericola</name>
    <dbReference type="NCBI Taxonomy" id="2597822"/>
    <lineage>
        <taxon>Bacteria</taxon>
        <taxon>Pseudomonadati</taxon>
        <taxon>Verrucomicrobiota</taxon>
        <taxon>Opitutia</taxon>
        <taxon>Opitutales</taxon>
        <taxon>Opitutaceae</taxon>
        <taxon>Rariglobus</taxon>
    </lineage>
</organism>
<evidence type="ECO:0000259" key="3">
    <source>
        <dbReference type="PROSITE" id="PS51352"/>
    </source>
</evidence>
<protein>
    <submittedName>
        <fullName evidence="4">Thioredoxin family protein</fullName>
    </submittedName>
</protein>
<name>A0A556QJ36_9BACT</name>
<keyword evidence="1 2" id="KW-0732">Signal</keyword>
<evidence type="ECO:0000256" key="1">
    <source>
        <dbReference type="ARBA" id="ARBA00022729"/>
    </source>
</evidence>
<comment type="caution">
    <text evidence="4">The sequence shown here is derived from an EMBL/GenBank/DDBJ whole genome shotgun (WGS) entry which is preliminary data.</text>
</comment>
<dbReference type="Gene3D" id="3.40.30.10">
    <property type="entry name" value="Glutaredoxin"/>
    <property type="match status" value="1"/>
</dbReference>
<keyword evidence="5" id="KW-1185">Reference proteome</keyword>
<feature type="domain" description="Thioredoxin" evidence="3">
    <location>
        <begin position="4"/>
        <end position="146"/>
    </location>
</feature>
<dbReference type="SUPFAM" id="SSF52833">
    <property type="entry name" value="Thioredoxin-like"/>
    <property type="match status" value="1"/>
</dbReference>
<dbReference type="EMBL" id="VMBG01000002">
    <property type="protein sequence ID" value="TSJ76621.1"/>
    <property type="molecule type" value="Genomic_DNA"/>
</dbReference>
<dbReference type="Pfam" id="PF13899">
    <property type="entry name" value="Thioredoxin_7"/>
    <property type="match status" value="1"/>
</dbReference>
<evidence type="ECO:0000313" key="4">
    <source>
        <dbReference type="EMBL" id="TSJ76621.1"/>
    </source>
</evidence>
<reference evidence="4 5" key="1">
    <citation type="submission" date="2019-07" db="EMBL/GenBank/DDBJ databases">
        <title>Description of 53C-WASEF.</title>
        <authorList>
            <person name="Pitt A."/>
            <person name="Hahn M.W."/>
        </authorList>
    </citation>
    <scope>NUCLEOTIDE SEQUENCE [LARGE SCALE GENOMIC DNA]</scope>
    <source>
        <strain evidence="4 5">53C-WASEF</strain>
    </source>
</reference>
<accession>A0A556QJ36</accession>
<evidence type="ECO:0000313" key="5">
    <source>
        <dbReference type="Proteomes" id="UP000315648"/>
    </source>
</evidence>
<dbReference type="Proteomes" id="UP000315648">
    <property type="component" value="Unassembled WGS sequence"/>
</dbReference>
<feature type="signal peptide" evidence="2">
    <location>
        <begin position="1"/>
        <end position="20"/>
    </location>
</feature>
<gene>
    <name evidence="4" type="ORF">FPL22_10855</name>
</gene>
<dbReference type="AlphaFoldDB" id="A0A556QJ36"/>